<evidence type="ECO:0000313" key="2">
    <source>
        <dbReference type="EMBL" id="ENU99647.1"/>
    </source>
</evidence>
<feature type="signal peptide" evidence="1">
    <location>
        <begin position="1"/>
        <end position="24"/>
    </location>
</feature>
<keyword evidence="1" id="KW-0732">Signal</keyword>
<name>N8WWL3_9GAMM</name>
<dbReference type="Proteomes" id="UP000013070">
    <property type="component" value="Unassembled WGS sequence"/>
</dbReference>
<comment type="caution">
    <text evidence="2">The sequence shown here is derived from an EMBL/GenBank/DDBJ whole genome shotgun (WGS) entry which is preliminary data.</text>
</comment>
<protein>
    <recommendedName>
        <fullName evidence="4">PepSY domain-containing protein</fullName>
    </recommendedName>
</protein>
<evidence type="ECO:0008006" key="4">
    <source>
        <dbReference type="Google" id="ProtNLM"/>
    </source>
</evidence>
<evidence type="ECO:0000256" key="1">
    <source>
        <dbReference type="SAM" id="SignalP"/>
    </source>
</evidence>
<dbReference type="RefSeq" id="WP_004782391.1">
    <property type="nucleotide sequence ID" value="NZ_KB849403.1"/>
</dbReference>
<proteinExistence type="predicted"/>
<feature type="chain" id="PRO_5004135313" description="PepSY domain-containing protein" evidence="1">
    <location>
        <begin position="25"/>
        <end position="117"/>
    </location>
</feature>
<dbReference type="HOGENOM" id="CLU_2079659_0_0_6"/>
<accession>N8WWL3</accession>
<keyword evidence="3" id="KW-1185">Reference proteome</keyword>
<sequence>MTTKSNILKSAFIAASISAGIAVAYAFQPAKTADELAEPQVNIAAKQYEVQSVNCNQICVATVKADEYSIYVEYTLDDGSVEFLDILNVVRHEEAVNAYVDRYEIEKINAAIVGGVK</sequence>
<evidence type="ECO:0000313" key="3">
    <source>
        <dbReference type="Proteomes" id="UP000013070"/>
    </source>
</evidence>
<dbReference type="EMBL" id="APPE01000046">
    <property type="protein sequence ID" value="ENU99647.1"/>
    <property type="molecule type" value="Genomic_DNA"/>
</dbReference>
<dbReference type="PATRIC" id="fig|1217710.3.peg.1328"/>
<dbReference type="AlphaFoldDB" id="N8WWL3"/>
<gene>
    <name evidence="2" type="ORF">F969_01406</name>
</gene>
<organism evidence="2 3">
    <name type="scientific">Acinetobacter variabilis</name>
    <dbReference type="NCBI Taxonomy" id="70346"/>
    <lineage>
        <taxon>Bacteria</taxon>
        <taxon>Pseudomonadati</taxon>
        <taxon>Pseudomonadota</taxon>
        <taxon>Gammaproteobacteria</taxon>
        <taxon>Moraxellales</taxon>
        <taxon>Moraxellaceae</taxon>
        <taxon>Acinetobacter</taxon>
    </lineage>
</organism>
<reference evidence="2 3" key="1">
    <citation type="submission" date="2013-02" db="EMBL/GenBank/DDBJ databases">
        <title>The Genome Sequence of Acinetobacter sp. NIPH 899.</title>
        <authorList>
            <consortium name="The Broad Institute Genome Sequencing Platform"/>
            <consortium name="The Broad Institute Genome Sequencing Center for Infectious Disease"/>
            <person name="Cerqueira G."/>
            <person name="Feldgarden M."/>
            <person name="Courvalin P."/>
            <person name="Perichon B."/>
            <person name="Grillot-Courvalin C."/>
            <person name="Clermont D."/>
            <person name="Rocha E."/>
            <person name="Yoon E.-J."/>
            <person name="Nemec A."/>
            <person name="Walker B."/>
            <person name="Young S.K."/>
            <person name="Zeng Q."/>
            <person name="Gargeya S."/>
            <person name="Fitzgerald M."/>
            <person name="Haas B."/>
            <person name="Abouelleil A."/>
            <person name="Alvarado L."/>
            <person name="Arachchi H.M."/>
            <person name="Berlin A.M."/>
            <person name="Chapman S.B."/>
            <person name="Dewar J."/>
            <person name="Goldberg J."/>
            <person name="Griggs A."/>
            <person name="Gujja S."/>
            <person name="Hansen M."/>
            <person name="Howarth C."/>
            <person name="Imamovic A."/>
            <person name="Larimer J."/>
            <person name="McCowan C."/>
            <person name="Murphy C."/>
            <person name="Neiman D."/>
            <person name="Pearson M."/>
            <person name="Priest M."/>
            <person name="Roberts A."/>
            <person name="Saif S."/>
            <person name="Shea T."/>
            <person name="Sisk P."/>
            <person name="Sykes S."/>
            <person name="Wortman J."/>
            <person name="Nusbaum C."/>
            <person name="Birren B."/>
        </authorList>
    </citation>
    <scope>NUCLEOTIDE SEQUENCE [LARGE SCALE GENOMIC DNA]</scope>
    <source>
        <strain evidence="2 3">NIPH 899</strain>
    </source>
</reference>